<keyword evidence="3" id="KW-1185">Reference proteome</keyword>
<gene>
    <name evidence="1" type="ORF">GLYMA_11G200600</name>
</gene>
<reference evidence="1 2" key="1">
    <citation type="journal article" date="2010" name="Nature">
        <title>Genome sequence of the palaeopolyploid soybean.</title>
        <authorList>
            <person name="Schmutz J."/>
            <person name="Cannon S.B."/>
            <person name="Schlueter J."/>
            <person name="Ma J."/>
            <person name="Mitros T."/>
            <person name="Nelson W."/>
            <person name="Hyten D.L."/>
            <person name="Song Q."/>
            <person name="Thelen J.J."/>
            <person name="Cheng J."/>
            <person name="Xu D."/>
            <person name="Hellsten U."/>
            <person name="May G.D."/>
            <person name="Yu Y."/>
            <person name="Sakurai T."/>
            <person name="Umezawa T."/>
            <person name="Bhattacharyya M.K."/>
            <person name="Sandhu D."/>
            <person name="Valliyodan B."/>
            <person name="Lindquist E."/>
            <person name="Peto M."/>
            <person name="Grant D."/>
            <person name="Shu S."/>
            <person name="Goodstein D."/>
            <person name="Barry K."/>
            <person name="Futrell-Griggs M."/>
            <person name="Abernathy B."/>
            <person name="Du J."/>
            <person name="Tian Z."/>
            <person name="Zhu L."/>
            <person name="Gill N."/>
            <person name="Joshi T."/>
            <person name="Libault M."/>
            <person name="Sethuraman A."/>
            <person name="Zhang X.-C."/>
            <person name="Shinozaki K."/>
            <person name="Nguyen H.T."/>
            <person name="Wing R.A."/>
            <person name="Cregan P."/>
            <person name="Specht J."/>
            <person name="Grimwood J."/>
            <person name="Rokhsar D."/>
            <person name="Stacey G."/>
            <person name="Shoemaker R.C."/>
            <person name="Jackson S.A."/>
        </authorList>
    </citation>
    <scope>NUCLEOTIDE SEQUENCE</scope>
    <source>
        <strain evidence="2">cv. Williams 82</strain>
        <tissue evidence="1">Callus</tissue>
    </source>
</reference>
<accession>K7LR74</accession>
<dbReference type="Gramene" id="KRH30686">
    <property type="protein sequence ID" value="KRH30686"/>
    <property type="gene ID" value="GLYMA_11G200600"/>
</dbReference>
<evidence type="ECO:0000313" key="3">
    <source>
        <dbReference type="Proteomes" id="UP000008827"/>
    </source>
</evidence>
<dbReference type="EMBL" id="CM000844">
    <property type="protein sequence ID" value="KRH30686.1"/>
    <property type="molecule type" value="Genomic_DNA"/>
</dbReference>
<sequence>MAAHPSELRLTHEVIGSPRRAGSFNLKSFEGPGEPEASLDELGNHEVQQQAENSNRLRQRKRHINCDCEGGHSCLLKDYFSENFKCTAEIHILAYESPANSVDEYVRLVNCTTIECLEAFVKGVNEIFGDEYLRSPNNNDINHLLQIGEARRFPGMLGSIDCMHWEWKNYPVSCGILVDFATYLYTRHYMHTKGMYQQLQADLMKHIWARLDHNNYKI</sequence>
<proteinExistence type="predicted"/>
<reference evidence="2" key="2">
    <citation type="submission" date="2018-02" db="UniProtKB">
        <authorList>
            <consortium name="EnsemblPlants"/>
        </authorList>
    </citation>
    <scope>IDENTIFICATION</scope>
    <source>
        <strain evidence="2">Williams 82</strain>
    </source>
</reference>
<dbReference type="PANTHER" id="PTHR47150">
    <property type="entry name" value="OS12G0169200 PROTEIN"/>
    <property type="match status" value="1"/>
</dbReference>
<dbReference type="eggNOG" id="ENOG502QR5Z">
    <property type="taxonomic scope" value="Eukaryota"/>
</dbReference>
<dbReference type="Proteomes" id="UP000008827">
    <property type="component" value="Chromosome 11"/>
</dbReference>
<reference evidence="1" key="3">
    <citation type="submission" date="2018-07" db="EMBL/GenBank/DDBJ databases">
        <title>WGS assembly of Glycine max.</title>
        <authorList>
            <person name="Schmutz J."/>
            <person name="Cannon S."/>
            <person name="Schlueter J."/>
            <person name="Ma J."/>
            <person name="Mitros T."/>
            <person name="Nelson W."/>
            <person name="Hyten D."/>
            <person name="Song Q."/>
            <person name="Thelen J."/>
            <person name="Cheng J."/>
            <person name="Xu D."/>
            <person name="Hellsten U."/>
            <person name="May G."/>
            <person name="Yu Y."/>
            <person name="Sakurai T."/>
            <person name="Umezawa T."/>
            <person name="Bhattacharyya M."/>
            <person name="Sandhu D."/>
            <person name="Valliyodan B."/>
            <person name="Lindquist E."/>
            <person name="Peto M."/>
            <person name="Grant D."/>
            <person name="Shu S."/>
            <person name="Goodstein D."/>
            <person name="Barry K."/>
            <person name="Futrell-Griggs M."/>
            <person name="Abernathy B."/>
            <person name="Du J."/>
            <person name="Tian Z."/>
            <person name="Zhu L."/>
            <person name="Gill N."/>
            <person name="Joshi T."/>
            <person name="Libault M."/>
            <person name="Sethuraman A."/>
            <person name="Zhang X."/>
            <person name="Shinozaki K."/>
            <person name="Nguyen H."/>
            <person name="Wing R."/>
            <person name="Cregan P."/>
            <person name="Specht J."/>
            <person name="Grimwood J."/>
            <person name="Rokhsar D."/>
            <person name="Stacey G."/>
            <person name="Shoemaker R."/>
            <person name="Jackson S."/>
        </authorList>
    </citation>
    <scope>NUCLEOTIDE SEQUENCE</scope>
    <source>
        <tissue evidence="1">Callus</tissue>
    </source>
</reference>
<name>K7LR74_SOYBN</name>
<dbReference type="InParanoid" id="K7LR74"/>
<evidence type="ECO:0000313" key="2">
    <source>
        <dbReference type="EnsemblPlants" id="KRH30686"/>
    </source>
</evidence>
<dbReference type="Pfam" id="PF04827">
    <property type="entry name" value="Plant_tran"/>
    <property type="match status" value="1"/>
</dbReference>
<dbReference type="EnsemblPlants" id="KRH30686">
    <property type="protein sequence ID" value="KRH30686"/>
    <property type="gene ID" value="GLYMA_11G200600"/>
</dbReference>
<dbReference type="HOGENOM" id="CLU_1268845_0_0_1"/>
<organism evidence="1">
    <name type="scientific">Glycine max</name>
    <name type="common">Soybean</name>
    <name type="synonym">Glycine hispida</name>
    <dbReference type="NCBI Taxonomy" id="3847"/>
    <lineage>
        <taxon>Eukaryota</taxon>
        <taxon>Viridiplantae</taxon>
        <taxon>Streptophyta</taxon>
        <taxon>Embryophyta</taxon>
        <taxon>Tracheophyta</taxon>
        <taxon>Spermatophyta</taxon>
        <taxon>Magnoliopsida</taxon>
        <taxon>eudicotyledons</taxon>
        <taxon>Gunneridae</taxon>
        <taxon>Pentapetalae</taxon>
        <taxon>rosids</taxon>
        <taxon>fabids</taxon>
        <taxon>Fabales</taxon>
        <taxon>Fabaceae</taxon>
        <taxon>Papilionoideae</taxon>
        <taxon>50 kb inversion clade</taxon>
        <taxon>NPAAA clade</taxon>
        <taxon>indigoferoid/millettioid clade</taxon>
        <taxon>Phaseoleae</taxon>
        <taxon>Glycine</taxon>
        <taxon>Glycine subgen. Soja</taxon>
    </lineage>
</organism>
<dbReference type="AlphaFoldDB" id="K7LR74"/>
<dbReference type="PaxDb" id="3847-GLYMA11G31555.1"/>
<protein>
    <submittedName>
        <fullName evidence="1 2">Uncharacterized protein</fullName>
    </submittedName>
</protein>
<dbReference type="PANTHER" id="PTHR47150:SF7">
    <property type="entry name" value="NUCLEASE"/>
    <property type="match status" value="1"/>
</dbReference>
<dbReference type="InterPro" id="IPR006912">
    <property type="entry name" value="Harbinger_derived_prot"/>
</dbReference>
<evidence type="ECO:0000313" key="1">
    <source>
        <dbReference type="EMBL" id="KRH30686.1"/>
    </source>
</evidence>